<feature type="compositionally biased region" description="Acidic residues" evidence="4">
    <location>
        <begin position="909"/>
        <end position="918"/>
    </location>
</feature>
<dbReference type="PANTHER" id="PTHR15157">
    <property type="entry name" value="UV RADIATION RESISTANCE-ASSOCIATED GENE PROTEIN"/>
    <property type="match status" value="1"/>
</dbReference>
<dbReference type="Pfam" id="PF10186">
    <property type="entry name" value="ATG14"/>
    <property type="match status" value="1"/>
</dbReference>
<proteinExistence type="inferred from homology"/>
<feature type="region of interest" description="Disordered" evidence="4">
    <location>
        <begin position="877"/>
        <end position="995"/>
    </location>
</feature>
<feature type="compositionally biased region" description="Acidic residues" evidence="4">
    <location>
        <begin position="63"/>
        <end position="73"/>
    </location>
</feature>
<feature type="compositionally biased region" description="Low complexity" evidence="4">
    <location>
        <begin position="78"/>
        <end position="96"/>
    </location>
</feature>
<dbReference type="GO" id="GO:0035493">
    <property type="term" value="P:SNARE complex assembly"/>
    <property type="evidence" value="ECO:0007669"/>
    <property type="project" value="TreeGrafter"/>
</dbReference>
<organism evidence="5">
    <name type="scientific">Phaffia rhodozyma</name>
    <name type="common">Yeast</name>
    <name type="synonym">Xanthophyllomyces dendrorhous</name>
    <dbReference type="NCBI Taxonomy" id="264483"/>
    <lineage>
        <taxon>Eukaryota</taxon>
        <taxon>Fungi</taxon>
        <taxon>Dikarya</taxon>
        <taxon>Basidiomycota</taxon>
        <taxon>Agaricomycotina</taxon>
        <taxon>Tremellomycetes</taxon>
        <taxon>Cystofilobasidiales</taxon>
        <taxon>Mrakiaceae</taxon>
        <taxon>Phaffia</taxon>
    </lineage>
</organism>
<feature type="compositionally biased region" description="Basic and acidic residues" evidence="4">
    <location>
        <begin position="925"/>
        <end position="955"/>
    </location>
</feature>
<feature type="compositionally biased region" description="Low complexity" evidence="4">
    <location>
        <begin position="204"/>
        <end position="231"/>
    </location>
</feature>
<feature type="compositionally biased region" description="Low complexity" evidence="4">
    <location>
        <begin position="340"/>
        <end position="351"/>
    </location>
</feature>
<feature type="region of interest" description="Disordered" evidence="4">
    <location>
        <begin position="330"/>
        <end position="353"/>
    </location>
</feature>
<feature type="compositionally biased region" description="Polar residues" evidence="4">
    <location>
        <begin position="49"/>
        <end position="59"/>
    </location>
</feature>
<accession>A0A0F7SGP3</accession>
<dbReference type="GO" id="GO:0005768">
    <property type="term" value="C:endosome"/>
    <property type="evidence" value="ECO:0007669"/>
    <property type="project" value="TreeGrafter"/>
</dbReference>
<dbReference type="InterPro" id="IPR018791">
    <property type="entry name" value="UV_resistance/autophagy_Atg14"/>
</dbReference>
<dbReference type="GO" id="GO:0032991">
    <property type="term" value="C:protein-containing complex"/>
    <property type="evidence" value="ECO:0007669"/>
    <property type="project" value="UniProtKB-ARBA"/>
</dbReference>
<name>A0A0F7SGP3_PHARH</name>
<dbReference type="GO" id="GO:0000323">
    <property type="term" value="C:lytic vacuole"/>
    <property type="evidence" value="ECO:0007669"/>
    <property type="project" value="TreeGrafter"/>
</dbReference>
<feature type="compositionally biased region" description="Polar residues" evidence="4">
    <location>
        <begin position="135"/>
        <end position="150"/>
    </location>
</feature>
<sequence>MSNDQSEFGDSRTIPKRKIRHLETLSIHNLTSTPHRDELLSLPLVKPTDSLTTGYNTPQREGEGEENGEEEDDVSKQVGRSNGVSSGGVTSTAGGNIARKARRRMTLDDLELLNLPGKRGRRISIGSAKSPREPSISTTPSFSAQLSSSPLAMLHLPSTTSHQPRRPSLSRARTSSRLSVPSNSAPYLPTSSHPSPTMDPPSSPFLSSSLNTTSGGRPRSSSRVSVGSSCSDRTIRSVGPGYNLSDHSRIDESKEEIEPDSLLADESVRMKSLGLNVESEENDPLMLASSRLLESFVVLSLAEETIKNWAPPSGGSTKGKERASPMMISTSTSVDSAFPRQAQRASSYAASHQKPVPPVLSTAMARTGSADVVPTSYSSIQDPVPFFISRIQQASTHPLYGEFDPEHDFSDEMGSFVGRLTVFKVEVFVRRRRRKGADEEGWRILKSWKVHLERLKRWNGKSFLPPNTLIITLSSHPNTLYYLPPPPDPASEIPVLTRNVSDGELNLLPSGEAQKKRGKVLGRAGWDGGAEKSVLEKSLRETKMKRGIGIGELLKLVNLQSVLEDTRQSTRAIEAGLNNLIEKDNEVAGMIRDLSERKDRMKRLREHLKLKQQSRHELQRCIDDYRHNIQRREELLQAGEACLVEERAHIAEINSFSHTLTANRHALRPYFQYHRSRLTSTLEGIFPIGPKVHNRALVFTILDVALPTPIDKEPAPPLHLAVEDLPAGIQVDEQSIAAALGYVTMLVHLLAKYLRKGLVYPLTPAQSRSLVKDPVSDMQGPTRMFPLYSKGVAKYRFEYAVHLLNKDIELLMTDRNLKTVDLRHTLANLMNLLMAISSSHVDPPGSIASLPPLSTLSSLKTESHSLGLGSSLTCHGHNNSHASNGSVDGELTMTTSVGGSTNGDNSVVSEEEEKEEDGASGLGGGRREKQEEKGERVESEQGGRDRFGGETEADKSGSQTPGGANGNGPVASARPVKTMNGTPSRVAIDGLPGLS</sequence>
<evidence type="ECO:0000256" key="1">
    <source>
        <dbReference type="ARBA" id="ARBA00009574"/>
    </source>
</evidence>
<feature type="compositionally biased region" description="Low complexity" evidence="4">
    <location>
        <begin position="166"/>
        <end position="179"/>
    </location>
</feature>
<protein>
    <recommendedName>
        <fullName evidence="2">Autophagy-related protein 14</fullName>
    </recommendedName>
</protein>
<dbReference type="EMBL" id="LN483144">
    <property type="protein sequence ID" value="CDZ96499.1"/>
    <property type="molecule type" value="Genomic_DNA"/>
</dbReference>
<feature type="compositionally biased region" description="Polar residues" evidence="4">
    <location>
        <begin position="877"/>
        <end position="908"/>
    </location>
</feature>
<feature type="region of interest" description="Disordered" evidence="4">
    <location>
        <begin position="121"/>
        <end position="263"/>
    </location>
</feature>
<comment type="similarity">
    <text evidence="1">Belongs to the ATG14 family.</text>
</comment>
<dbReference type="PANTHER" id="PTHR15157:SF5">
    <property type="entry name" value="UV RADIATION RESISTANCE-ASSOCIATED GENE PROTEIN"/>
    <property type="match status" value="1"/>
</dbReference>
<dbReference type="AlphaFoldDB" id="A0A0F7SGP3"/>
<feature type="compositionally biased region" description="Polar residues" evidence="4">
    <location>
        <begin position="180"/>
        <end position="195"/>
    </location>
</feature>
<keyword evidence="3" id="KW-0175">Coiled coil</keyword>
<feature type="region of interest" description="Disordered" evidence="4">
    <location>
        <begin position="28"/>
        <end position="101"/>
    </location>
</feature>
<evidence type="ECO:0000313" key="5">
    <source>
        <dbReference type="EMBL" id="CDZ96499.1"/>
    </source>
</evidence>
<dbReference type="GO" id="GO:0000149">
    <property type="term" value="F:SNARE binding"/>
    <property type="evidence" value="ECO:0007669"/>
    <property type="project" value="TreeGrafter"/>
</dbReference>
<reference evidence="5" key="1">
    <citation type="submission" date="2014-08" db="EMBL/GenBank/DDBJ databases">
        <authorList>
            <person name="Sharma Rahul"/>
            <person name="Thines Marco"/>
        </authorList>
    </citation>
    <scope>NUCLEOTIDE SEQUENCE</scope>
</reference>
<evidence type="ECO:0000256" key="3">
    <source>
        <dbReference type="ARBA" id="ARBA00023054"/>
    </source>
</evidence>
<evidence type="ECO:0000256" key="4">
    <source>
        <dbReference type="SAM" id="MobiDB-lite"/>
    </source>
</evidence>
<evidence type="ECO:0000256" key="2">
    <source>
        <dbReference type="ARBA" id="ARBA00013807"/>
    </source>
</evidence>